<dbReference type="AlphaFoldDB" id="A0A1G8AFT2"/>
<dbReference type="InterPro" id="IPR011009">
    <property type="entry name" value="Kinase-like_dom_sf"/>
</dbReference>
<evidence type="ECO:0000256" key="4">
    <source>
        <dbReference type="ARBA" id="ARBA00022777"/>
    </source>
</evidence>
<protein>
    <recommendedName>
        <fullName evidence="1">non-specific serine/threonine protein kinase</fullName>
        <ecNumber evidence="1">2.7.11.1</ecNumber>
    </recommendedName>
</protein>
<organism evidence="7 8">
    <name type="scientific">Aneurinibacillus thermoaerophilus</name>
    <dbReference type="NCBI Taxonomy" id="143495"/>
    <lineage>
        <taxon>Bacteria</taxon>
        <taxon>Bacillati</taxon>
        <taxon>Bacillota</taxon>
        <taxon>Bacilli</taxon>
        <taxon>Bacillales</taxon>
        <taxon>Paenibacillaceae</taxon>
        <taxon>Aneurinibacillus group</taxon>
        <taxon>Aneurinibacillus</taxon>
    </lineage>
</organism>
<proteinExistence type="predicted"/>
<evidence type="ECO:0000256" key="1">
    <source>
        <dbReference type="ARBA" id="ARBA00012513"/>
    </source>
</evidence>
<dbReference type="CDD" id="cd14014">
    <property type="entry name" value="STKc_PknB_like"/>
    <property type="match status" value="1"/>
</dbReference>
<evidence type="ECO:0000256" key="5">
    <source>
        <dbReference type="ARBA" id="ARBA00022840"/>
    </source>
</evidence>
<dbReference type="PROSITE" id="PS50011">
    <property type="entry name" value="PROTEIN_KINASE_DOM"/>
    <property type="match status" value="1"/>
</dbReference>
<dbReference type="RefSeq" id="WP_082706040.1">
    <property type="nucleotide sequence ID" value="NZ_CP080764.1"/>
</dbReference>
<evidence type="ECO:0000313" key="8">
    <source>
        <dbReference type="Proteomes" id="UP000198956"/>
    </source>
</evidence>
<evidence type="ECO:0000259" key="6">
    <source>
        <dbReference type="PROSITE" id="PS50011"/>
    </source>
</evidence>
<dbReference type="Proteomes" id="UP000198956">
    <property type="component" value="Unassembled WGS sequence"/>
</dbReference>
<dbReference type="InterPro" id="IPR020635">
    <property type="entry name" value="Tyr_kinase_cat_dom"/>
</dbReference>
<gene>
    <name evidence="7" type="ORF">SAMN04489735_101564</name>
</gene>
<reference evidence="7 8" key="1">
    <citation type="submission" date="2016-10" db="EMBL/GenBank/DDBJ databases">
        <authorList>
            <person name="de Groot N.N."/>
        </authorList>
    </citation>
    <scope>NUCLEOTIDE SEQUENCE [LARGE SCALE GENOMIC DNA]</scope>
    <source>
        <strain evidence="7 8">L 420-91</strain>
    </source>
</reference>
<dbReference type="Pfam" id="PF00069">
    <property type="entry name" value="Pkinase"/>
    <property type="match status" value="1"/>
</dbReference>
<dbReference type="EC" id="2.7.11.1" evidence="1"/>
<keyword evidence="4 7" id="KW-0418">Kinase</keyword>
<dbReference type="PANTHER" id="PTHR43671">
    <property type="entry name" value="SERINE/THREONINE-PROTEIN KINASE NEK"/>
    <property type="match status" value="1"/>
</dbReference>
<dbReference type="GO" id="GO:0005524">
    <property type="term" value="F:ATP binding"/>
    <property type="evidence" value="ECO:0007669"/>
    <property type="project" value="UniProtKB-KW"/>
</dbReference>
<keyword evidence="2" id="KW-0808">Transferase</keyword>
<dbReference type="InterPro" id="IPR000719">
    <property type="entry name" value="Prot_kinase_dom"/>
</dbReference>
<evidence type="ECO:0000313" key="7">
    <source>
        <dbReference type="EMBL" id="SDH19747.1"/>
    </source>
</evidence>
<keyword evidence="5" id="KW-0067">ATP-binding</keyword>
<accession>A0A1G8AFT2</accession>
<dbReference type="GeneID" id="97141083"/>
<keyword evidence="3" id="KW-0547">Nucleotide-binding</keyword>
<sequence>MNIIKRWRQRIKEWWLDRPHPSGAVIKGNYEIIHVLGMGSYGISYLVFDHKAKEKRVLKQMRPSRLNSPKGKTLYEYEINMLAALRHPRMPRLFDSFEENGQLYYVMNYIQGKTLEDLLFEENRKFGEREAWEIILELLALIKHLHERRIIHRDVRIPNVIWNDDGIYLLDFGLARYLDDSPSYLETTNDHYWPEKRLKREVHPRSDIYALGHFMLFMLYSTYEAKAGEAERIWEEELTLTPATVRILRRMLQLDTPYATTAELERDIQDFLEQQEKRF</sequence>
<feature type="domain" description="Protein kinase" evidence="6">
    <location>
        <begin position="30"/>
        <end position="279"/>
    </location>
</feature>
<dbReference type="SUPFAM" id="SSF56112">
    <property type="entry name" value="Protein kinase-like (PK-like)"/>
    <property type="match status" value="1"/>
</dbReference>
<name>A0A1G8AFT2_ANETH</name>
<evidence type="ECO:0000256" key="2">
    <source>
        <dbReference type="ARBA" id="ARBA00022679"/>
    </source>
</evidence>
<dbReference type="GO" id="GO:0004674">
    <property type="term" value="F:protein serine/threonine kinase activity"/>
    <property type="evidence" value="ECO:0007669"/>
    <property type="project" value="UniProtKB-KW"/>
</dbReference>
<dbReference type="Gene3D" id="1.10.510.10">
    <property type="entry name" value="Transferase(Phosphotransferase) domain 1"/>
    <property type="match status" value="1"/>
</dbReference>
<evidence type="ECO:0000256" key="3">
    <source>
        <dbReference type="ARBA" id="ARBA00022741"/>
    </source>
</evidence>
<dbReference type="GO" id="GO:0004713">
    <property type="term" value="F:protein tyrosine kinase activity"/>
    <property type="evidence" value="ECO:0007669"/>
    <property type="project" value="InterPro"/>
</dbReference>
<keyword evidence="7" id="KW-0723">Serine/threonine-protein kinase</keyword>
<dbReference type="SMART" id="SM00219">
    <property type="entry name" value="TyrKc"/>
    <property type="match status" value="1"/>
</dbReference>
<dbReference type="PANTHER" id="PTHR43671:SF13">
    <property type="entry name" value="SERINE_THREONINE-PROTEIN KINASE NEK2"/>
    <property type="match status" value="1"/>
</dbReference>
<dbReference type="InterPro" id="IPR050660">
    <property type="entry name" value="NEK_Ser/Thr_kinase"/>
</dbReference>
<dbReference type="EMBL" id="FNDE01000015">
    <property type="protein sequence ID" value="SDH19747.1"/>
    <property type="molecule type" value="Genomic_DNA"/>
</dbReference>